<evidence type="ECO:0000256" key="1">
    <source>
        <dbReference type="ARBA" id="ARBA00022737"/>
    </source>
</evidence>
<reference evidence="4 5" key="1">
    <citation type="submission" date="2019-01" db="EMBL/GenBank/DDBJ databases">
        <title>Genomes sequencing and comparative genomics of infectious freshwater microsporidia, Cucumispora dikerogammari and Thelohania contejeani.</title>
        <authorList>
            <person name="Cormier A."/>
            <person name="Giraud I."/>
            <person name="Wattier R."/>
            <person name="Teixeira M."/>
            <person name="Grandjean F."/>
            <person name="Rigaud T."/>
            <person name="Cordaux R."/>
        </authorList>
    </citation>
    <scope>NUCLEOTIDE SEQUENCE [LARGE SCALE GENOMIC DNA]</scope>
    <source>
        <strain evidence="4">T1</strain>
        <tissue evidence="4">Spores</tissue>
    </source>
</reference>
<keyword evidence="1" id="KW-0677">Repeat</keyword>
<name>A0ABQ7I025_9MICR</name>
<dbReference type="Pfam" id="PF13181">
    <property type="entry name" value="TPR_8"/>
    <property type="match status" value="2"/>
</dbReference>
<dbReference type="SUPFAM" id="SSF48452">
    <property type="entry name" value="TPR-like"/>
    <property type="match status" value="1"/>
</dbReference>
<evidence type="ECO:0000313" key="5">
    <source>
        <dbReference type="Proteomes" id="UP001516464"/>
    </source>
</evidence>
<evidence type="ECO:0000256" key="3">
    <source>
        <dbReference type="PROSITE-ProRule" id="PRU00339"/>
    </source>
</evidence>
<keyword evidence="5" id="KW-1185">Reference proteome</keyword>
<dbReference type="Proteomes" id="UP001516464">
    <property type="component" value="Unassembled WGS sequence"/>
</dbReference>
<proteinExistence type="predicted"/>
<gene>
    <name evidence="4" type="ORF">TCON_1033</name>
</gene>
<comment type="caution">
    <text evidence="4">The sequence shown here is derived from an EMBL/GenBank/DDBJ whole genome shotgun (WGS) entry which is preliminary data.</text>
</comment>
<dbReference type="InterPro" id="IPR019734">
    <property type="entry name" value="TPR_rpt"/>
</dbReference>
<accession>A0ABQ7I025</accession>
<dbReference type="InterPro" id="IPR044244">
    <property type="entry name" value="TTC27/Emw1"/>
</dbReference>
<dbReference type="PANTHER" id="PTHR16193:SF0">
    <property type="entry name" value="TETRATRICOPEPTIDE REPEAT PROTEIN 27"/>
    <property type="match status" value="1"/>
</dbReference>
<feature type="repeat" description="TPR" evidence="3">
    <location>
        <begin position="413"/>
        <end position="446"/>
    </location>
</feature>
<dbReference type="PROSITE" id="PS50005">
    <property type="entry name" value="TPR"/>
    <property type="match status" value="2"/>
</dbReference>
<evidence type="ECO:0000313" key="4">
    <source>
        <dbReference type="EMBL" id="KAF7683769.1"/>
    </source>
</evidence>
<sequence>MDNITESFLIKNIWPSDETYEPNYYDSIRIQPGVINIHTLIGKVSENNIYQLYLLYRSLSENYPSLKDKIVDNIPDSLSLLRKANILLGLNLYEEAKNCIKEFKSINKIYTKLSGREAYFLRYNRIKNTTYVLEISDDKITEKGTNHTKNHEFVNFVFSPLSLMHKRLLLTELELLMQTEYDKMNLVDIGRAYLDRLMYEENEKDEIIDNVIVYYNSRFYEDYESLYNLEKLIKINNKVEKRITSDIFDIPFKFQYEVKKLLARRYLQLHLLESAYLLYEELLDFEKIIHCCVGMGKEKEAIEKLEERLKNTDDKMIKSDIYLLLAGLKNEPIYFDLSFKEFRNAESMRQKGLFFYKKGDFIESKIDFEKALEIIPFNDRTLFYYGCVLMELEEFDIAERVYKEILLRDERNTMAYINLSSCLIRMGRSEEAIKYLKTGVKLKNDHKLAENYFILLLKLNKLADAIALLSQFKINVELLEILGEKILLYKEKPWNVFKFIKVLREVGLDGLADKING</sequence>
<organism evidence="4 5">
    <name type="scientific">Astathelohania contejeani</name>
    <dbReference type="NCBI Taxonomy" id="164912"/>
    <lineage>
        <taxon>Eukaryota</taxon>
        <taxon>Fungi</taxon>
        <taxon>Fungi incertae sedis</taxon>
        <taxon>Microsporidia</taxon>
        <taxon>Astathelohaniidae</taxon>
        <taxon>Astathelohania</taxon>
    </lineage>
</organism>
<evidence type="ECO:0000256" key="2">
    <source>
        <dbReference type="ARBA" id="ARBA00022803"/>
    </source>
</evidence>
<dbReference type="EMBL" id="SBIQ01000054">
    <property type="protein sequence ID" value="KAF7683769.1"/>
    <property type="molecule type" value="Genomic_DNA"/>
</dbReference>
<feature type="repeat" description="TPR" evidence="3">
    <location>
        <begin position="345"/>
        <end position="378"/>
    </location>
</feature>
<dbReference type="Gene3D" id="1.25.40.10">
    <property type="entry name" value="Tetratricopeptide repeat domain"/>
    <property type="match status" value="1"/>
</dbReference>
<dbReference type="InterPro" id="IPR011990">
    <property type="entry name" value="TPR-like_helical_dom_sf"/>
</dbReference>
<dbReference type="PANTHER" id="PTHR16193">
    <property type="entry name" value="TETRATRICOPEPTIDE REPEAT PROTEIN 27"/>
    <property type="match status" value="1"/>
</dbReference>
<protein>
    <submittedName>
        <fullName evidence="4">TPR repeat-containing protein C19B12.01</fullName>
    </submittedName>
</protein>
<keyword evidence="2 3" id="KW-0802">TPR repeat</keyword>
<dbReference type="SMART" id="SM00028">
    <property type="entry name" value="TPR"/>
    <property type="match status" value="4"/>
</dbReference>